<dbReference type="Gene3D" id="3.80.10.10">
    <property type="entry name" value="Ribonuclease Inhibitor"/>
    <property type="match status" value="2"/>
</dbReference>
<dbReference type="PANTHER" id="PTHR13318:SF190">
    <property type="entry name" value="PARTNER OF PAIRED, ISOFORM B"/>
    <property type="match status" value="1"/>
</dbReference>
<reference evidence="2 3" key="1">
    <citation type="submission" date="2018-08" db="EMBL/GenBank/DDBJ databases">
        <title>Genome and evolution of the arbuscular mycorrhizal fungus Diversispora epigaea (formerly Glomus versiforme) and its bacterial endosymbionts.</title>
        <authorList>
            <person name="Sun X."/>
            <person name="Fei Z."/>
            <person name="Harrison M."/>
        </authorList>
    </citation>
    <scope>NUCLEOTIDE SEQUENCE [LARGE SCALE GENOMIC DNA]</scope>
    <source>
        <strain evidence="2 3">IT104</strain>
    </source>
</reference>
<dbReference type="AlphaFoldDB" id="A0A397JI90"/>
<evidence type="ECO:0000259" key="1">
    <source>
        <dbReference type="Pfam" id="PF25372"/>
    </source>
</evidence>
<dbReference type="SMART" id="SM00367">
    <property type="entry name" value="LRR_CC"/>
    <property type="match status" value="4"/>
</dbReference>
<feature type="domain" description="F-box/LRR-repeat protein 15-like leucin rich repeat" evidence="1">
    <location>
        <begin position="13"/>
        <end position="175"/>
    </location>
</feature>
<dbReference type="GO" id="GO:0031146">
    <property type="term" value="P:SCF-dependent proteasomal ubiquitin-dependent protein catabolic process"/>
    <property type="evidence" value="ECO:0007669"/>
    <property type="project" value="TreeGrafter"/>
</dbReference>
<dbReference type="InterPro" id="IPR006553">
    <property type="entry name" value="Leu-rich_rpt_Cys-con_subtyp"/>
</dbReference>
<accession>A0A397JI90</accession>
<protein>
    <recommendedName>
        <fullName evidence="1">F-box/LRR-repeat protein 15-like leucin rich repeat domain-containing protein</fullName>
    </recommendedName>
</protein>
<dbReference type="GO" id="GO:0019005">
    <property type="term" value="C:SCF ubiquitin ligase complex"/>
    <property type="evidence" value="ECO:0007669"/>
    <property type="project" value="TreeGrafter"/>
</dbReference>
<gene>
    <name evidence="2" type="ORF">Glove_63g105</name>
</gene>
<name>A0A397JI90_9GLOM</name>
<comment type="caution">
    <text evidence="2">The sequence shown here is derived from an EMBL/GenBank/DDBJ whole genome shotgun (WGS) entry which is preliminary data.</text>
</comment>
<dbReference type="InterPro" id="IPR057207">
    <property type="entry name" value="FBXL15_LRR"/>
</dbReference>
<dbReference type="SUPFAM" id="SSF52047">
    <property type="entry name" value="RNI-like"/>
    <property type="match status" value="1"/>
</dbReference>
<dbReference type="STRING" id="1348612.A0A397JI90"/>
<dbReference type="InterPro" id="IPR032675">
    <property type="entry name" value="LRR_dom_sf"/>
</dbReference>
<dbReference type="EMBL" id="PQFF01000060">
    <property type="protein sequence ID" value="RHZ85676.1"/>
    <property type="molecule type" value="Genomic_DNA"/>
</dbReference>
<dbReference type="PANTHER" id="PTHR13318">
    <property type="entry name" value="PARTNER OF PAIRED, ISOFORM B-RELATED"/>
    <property type="match status" value="1"/>
</dbReference>
<proteinExistence type="predicted"/>
<dbReference type="OrthoDB" id="550575at2759"/>
<dbReference type="Pfam" id="PF25372">
    <property type="entry name" value="DUF7885"/>
    <property type="match status" value="1"/>
</dbReference>
<organism evidence="2 3">
    <name type="scientific">Diversispora epigaea</name>
    <dbReference type="NCBI Taxonomy" id="1348612"/>
    <lineage>
        <taxon>Eukaryota</taxon>
        <taxon>Fungi</taxon>
        <taxon>Fungi incertae sedis</taxon>
        <taxon>Mucoromycota</taxon>
        <taxon>Glomeromycotina</taxon>
        <taxon>Glomeromycetes</taxon>
        <taxon>Diversisporales</taxon>
        <taxon>Diversisporaceae</taxon>
        <taxon>Diversispora</taxon>
    </lineage>
</organism>
<keyword evidence="3" id="KW-1185">Reference proteome</keyword>
<sequence>MILDLGNMYSKKLTDTTINTLVGSYINLRKLDLSNCKQITDIGIRQITQCRNLEHLALNFLEFLIDETICIIVQSYPNISYFNLEFCHVTDTAIGVVFINFRPVIQDLELGFCELITDIAIKNITHNLFNLKYLGLKYCIDISKEALDMLNLDLDISGIRHFLTASILCICITSISKLDVEELPESLSEVFESEVPKSEVAEIFDLRCSEEIDTSQMKKNKTVLS</sequence>
<evidence type="ECO:0000313" key="3">
    <source>
        <dbReference type="Proteomes" id="UP000266861"/>
    </source>
</evidence>
<evidence type="ECO:0000313" key="2">
    <source>
        <dbReference type="EMBL" id="RHZ85676.1"/>
    </source>
</evidence>
<dbReference type="Proteomes" id="UP000266861">
    <property type="component" value="Unassembled WGS sequence"/>
</dbReference>